<feature type="region of interest" description="Disordered" evidence="1">
    <location>
        <begin position="273"/>
        <end position="322"/>
    </location>
</feature>
<proteinExistence type="predicted"/>
<dbReference type="EMBL" id="CP012670">
    <property type="protein sequence ID" value="AUX24961.1"/>
    <property type="molecule type" value="Genomic_DNA"/>
</dbReference>
<feature type="compositionally biased region" description="Low complexity" evidence="1">
    <location>
        <begin position="512"/>
        <end position="532"/>
    </location>
</feature>
<feature type="compositionally biased region" description="Gly residues" evidence="1">
    <location>
        <begin position="461"/>
        <end position="479"/>
    </location>
</feature>
<sequence>MGHRKHSSLARTRISTLGMVGFTVALLSGCDGMWSDRASDCKLTLMCEEYRGSWDHDASVAGCVPSEEANAVEDRCGVFVAASGDDRRFGTKAEPVKTLRKAIARAAERGTAVYACAEEFAEAVEVPAGVTLFGGLDCANGWRWIGEEKKTTVAPGADAIPLKLMRGEGAVRIDDVSARAADAQVAGGSSIAVLVDGATAELVRCELVAGNGADGADGEDAPSEAAMQGPEGRPGTDACSDLDMSGAPDEALPGGALVENACRGDALSIGGKGGDGNANTGGDGATSQGTAETARGGLGEPVTGVWDCAGNEPNGGGDDGVSGVAGGAGVGATGVGTLSASGYAGVSGGAGSAGKPGQGGGGGGGAKGGAICAGGVIGAGASGGSGGAGGCGGLPGQGGGAGGASIALVSVEGQVTLTDCSLTAGSGGKGGAGGDLQPGGAGGVGGLGGMGVGGSNPACDGGRGGKGGNGGPGGGGLGGPSLAIAFRGEPVKQEGKTTLTPGAPGAGGPGGSNDVASNAGAGGVAAAEQELP</sequence>
<dbReference type="AlphaFoldDB" id="A0A4P2Q6U0"/>
<feature type="region of interest" description="Disordered" evidence="1">
    <location>
        <begin position="458"/>
        <end position="532"/>
    </location>
</feature>
<reference evidence="2 3" key="1">
    <citation type="submission" date="2015-09" db="EMBL/GenBank/DDBJ databases">
        <title>Sorangium comparison.</title>
        <authorList>
            <person name="Zaburannyi N."/>
            <person name="Bunk B."/>
            <person name="Overmann J."/>
            <person name="Mueller R."/>
        </authorList>
    </citation>
    <scope>NUCLEOTIDE SEQUENCE [LARGE SCALE GENOMIC DNA]</scope>
    <source>
        <strain evidence="2 3">So ceGT47</strain>
    </source>
</reference>
<feature type="compositionally biased region" description="Gly residues" evidence="1">
    <location>
        <begin position="313"/>
        <end position="322"/>
    </location>
</feature>
<feature type="region of interest" description="Disordered" evidence="1">
    <location>
        <begin position="212"/>
        <end position="253"/>
    </location>
</feature>
<feature type="compositionally biased region" description="Gly residues" evidence="1">
    <location>
        <begin position="273"/>
        <end position="284"/>
    </location>
</feature>
<dbReference type="Proteomes" id="UP000295781">
    <property type="component" value="Chromosome"/>
</dbReference>
<evidence type="ECO:0000256" key="1">
    <source>
        <dbReference type="SAM" id="MobiDB-lite"/>
    </source>
</evidence>
<name>A0A4P2Q6U0_SORCE</name>
<dbReference type="PROSITE" id="PS51257">
    <property type="entry name" value="PROKAR_LIPOPROTEIN"/>
    <property type="match status" value="1"/>
</dbReference>
<protein>
    <submittedName>
        <fullName evidence="2">PGRS family protein</fullName>
    </submittedName>
</protein>
<organism evidence="2 3">
    <name type="scientific">Sorangium cellulosum</name>
    <name type="common">Polyangium cellulosum</name>
    <dbReference type="NCBI Taxonomy" id="56"/>
    <lineage>
        <taxon>Bacteria</taxon>
        <taxon>Pseudomonadati</taxon>
        <taxon>Myxococcota</taxon>
        <taxon>Polyangia</taxon>
        <taxon>Polyangiales</taxon>
        <taxon>Polyangiaceae</taxon>
        <taxon>Sorangium</taxon>
    </lineage>
</organism>
<evidence type="ECO:0000313" key="2">
    <source>
        <dbReference type="EMBL" id="AUX24961.1"/>
    </source>
</evidence>
<evidence type="ECO:0000313" key="3">
    <source>
        <dbReference type="Proteomes" id="UP000295781"/>
    </source>
</evidence>
<gene>
    <name evidence="2" type="ORF">SOCEGT47_055020</name>
</gene>
<accession>A0A4P2Q6U0</accession>